<reference evidence="14" key="1">
    <citation type="journal article" date="2018" name="Antonie Van Leeuwenhoek">
        <title>Proteinivorax hydrogeniformans sp. nov., an anaerobic, haloalkaliphilic bacterium fermenting proteinaceous compounds with high hydrogen production.</title>
        <authorList>
            <person name="Boltyanskaya Y."/>
            <person name="Detkova E."/>
            <person name="Pimenov N."/>
            <person name="Kevbrin V."/>
        </authorList>
    </citation>
    <scope>NUCLEOTIDE SEQUENCE</scope>
    <source>
        <strain evidence="14">Z-710</strain>
    </source>
</reference>
<dbReference type="EMBL" id="CP159485">
    <property type="protein sequence ID" value="XCI27937.1"/>
    <property type="molecule type" value="Genomic_DNA"/>
</dbReference>
<dbReference type="InterPro" id="IPR048279">
    <property type="entry name" value="MdtK-like"/>
</dbReference>
<protein>
    <recommendedName>
        <fullName evidence="4">Probable multidrug resistance protein NorM</fullName>
    </recommendedName>
    <alternativeName>
        <fullName evidence="12">Multidrug-efflux transporter</fullName>
    </alternativeName>
</protein>
<evidence type="ECO:0000256" key="6">
    <source>
        <dbReference type="ARBA" id="ARBA00022449"/>
    </source>
</evidence>
<feature type="transmembrane region" description="Helical" evidence="13">
    <location>
        <begin position="291"/>
        <end position="308"/>
    </location>
</feature>
<keyword evidence="10" id="KW-0406">Ion transport</keyword>
<comment type="function">
    <text evidence="1">Multidrug efflux pump.</text>
</comment>
<keyword evidence="8 13" id="KW-0812">Transmembrane</keyword>
<feature type="transmembrane region" description="Helical" evidence="13">
    <location>
        <begin position="395"/>
        <end position="413"/>
    </location>
</feature>
<dbReference type="Pfam" id="PF01554">
    <property type="entry name" value="MatE"/>
    <property type="match status" value="2"/>
</dbReference>
<dbReference type="GO" id="GO:0005886">
    <property type="term" value="C:plasma membrane"/>
    <property type="evidence" value="ECO:0007669"/>
    <property type="project" value="UniProtKB-SubCell"/>
</dbReference>
<dbReference type="RefSeq" id="WP_353892514.1">
    <property type="nucleotide sequence ID" value="NZ_CP159485.1"/>
</dbReference>
<dbReference type="GO" id="GO:0006811">
    <property type="term" value="P:monoatomic ion transport"/>
    <property type="evidence" value="ECO:0007669"/>
    <property type="project" value="UniProtKB-KW"/>
</dbReference>
<feature type="transmembrane region" description="Helical" evidence="13">
    <location>
        <begin position="199"/>
        <end position="219"/>
    </location>
</feature>
<keyword evidence="11 13" id="KW-0472">Membrane</keyword>
<feature type="transmembrane region" description="Helical" evidence="13">
    <location>
        <begin position="21"/>
        <end position="41"/>
    </location>
</feature>
<feature type="transmembrane region" description="Helical" evidence="13">
    <location>
        <begin position="328"/>
        <end position="352"/>
    </location>
</feature>
<evidence type="ECO:0000256" key="9">
    <source>
        <dbReference type="ARBA" id="ARBA00022989"/>
    </source>
</evidence>
<keyword evidence="7" id="KW-1003">Cell membrane</keyword>
<comment type="subcellular location">
    <subcellularLocation>
        <location evidence="2">Cell membrane</location>
        <topology evidence="2">Multi-pass membrane protein</topology>
    </subcellularLocation>
</comment>
<keyword evidence="5" id="KW-0813">Transport</keyword>
<feature type="transmembrane region" description="Helical" evidence="13">
    <location>
        <begin position="104"/>
        <end position="123"/>
    </location>
</feature>
<evidence type="ECO:0000256" key="4">
    <source>
        <dbReference type="ARBA" id="ARBA00020268"/>
    </source>
</evidence>
<dbReference type="InterPro" id="IPR002528">
    <property type="entry name" value="MATE_fam"/>
</dbReference>
<evidence type="ECO:0000256" key="1">
    <source>
        <dbReference type="ARBA" id="ARBA00003408"/>
    </source>
</evidence>
<evidence type="ECO:0000256" key="7">
    <source>
        <dbReference type="ARBA" id="ARBA00022475"/>
    </source>
</evidence>
<accession>A0AAU8HS45</accession>
<feature type="transmembrane region" description="Helical" evidence="13">
    <location>
        <begin position="143"/>
        <end position="163"/>
    </location>
</feature>
<evidence type="ECO:0000256" key="11">
    <source>
        <dbReference type="ARBA" id="ARBA00023136"/>
    </source>
</evidence>
<evidence type="ECO:0000256" key="2">
    <source>
        <dbReference type="ARBA" id="ARBA00004651"/>
    </source>
</evidence>
<keyword evidence="6" id="KW-0050">Antiport</keyword>
<dbReference type="InterPro" id="IPR050222">
    <property type="entry name" value="MATE_MdtK"/>
</dbReference>
<name>A0AAU8HS45_9FIRM</name>
<dbReference type="GO" id="GO:0042910">
    <property type="term" value="F:xenobiotic transmembrane transporter activity"/>
    <property type="evidence" value="ECO:0007669"/>
    <property type="project" value="InterPro"/>
</dbReference>
<evidence type="ECO:0000256" key="3">
    <source>
        <dbReference type="ARBA" id="ARBA00010199"/>
    </source>
</evidence>
<dbReference type="AlphaFoldDB" id="A0AAU8HS45"/>
<keyword evidence="9 13" id="KW-1133">Transmembrane helix</keyword>
<feature type="transmembrane region" description="Helical" evidence="13">
    <location>
        <begin position="364"/>
        <end position="383"/>
    </location>
</feature>
<comment type="similarity">
    <text evidence="3">Belongs to the multi antimicrobial extrusion (MATE) (TC 2.A.66.1) family.</text>
</comment>
<dbReference type="GO" id="GO:0015297">
    <property type="term" value="F:antiporter activity"/>
    <property type="evidence" value="ECO:0007669"/>
    <property type="project" value="UniProtKB-KW"/>
</dbReference>
<feature type="transmembrane region" description="Helical" evidence="13">
    <location>
        <begin position="249"/>
        <end position="271"/>
    </location>
</feature>
<dbReference type="PIRSF" id="PIRSF006603">
    <property type="entry name" value="DinF"/>
    <property type="match status" value="1"/>
</dbReference>
<feature type="transmembrane region" description="Helical" evidence="13">
    <location>
        <begin position="425"/>
        <end position="444"/>
    </location>
</feature>
<evidence type="ECO:0000313" key="14">
    <source>
        <dbReference type="EMBL" id="XCI27937.1"/>
    </source>
</evidence>
<dbReference type="PANTHER" id="PTHR43298">
    <property type="entry name" value="MULTIDRUG RESISTANCE PROTEIN NORM-RELATED"/>
    <property type="match status" value="1"/>
</dbReference>
<proteinExistence type="inferred from homology"/>
<evidence type="ECO:0000256" key="8">
    <source>
        <dbReference type="ARBA" id="ARBA00022692"/>
    </source>
</evidence>
<reference evidence="14" key="2">
    <citation type="submission" date="2024-06" db="EMBL/GenBank/DDBJ databases">
        <authorList>
            <person name="Petrova K.O."/>
            <person name="Toshchakov S.V."/>
            <person name="Boltjanskaja Y.V."/>
            <person name="Kevbrin V.V."/>
        </authorList>
    </citation>
    <scope>NUCLEOTIDE SEQUENCE</scope>
    <source>
        <strain evidence="14">Z-710</strain>
    </source>
</reference>
<feature type="transmembrane region" description="Helical" evidence="13">
    <location>
        <begin position="61"/>
        <end position="83"/>
    </location>
</feature>
<feature type="transmembrane region" description="Helical" evidence="13">
    <location>
        <begin position="175"/>
        <end position="193"/>
    </location>
</feature>
<dbReference type="NCBIfam" id="TIGR00797">
    <property type="entry name" value="matE"/>
    <property type="match status" value="1"/>
</dbReference>
<dbReference type="PANTHER" id="PTHR43298:SF2">
    <property type="entry name" value="FMN_FAD EXPORTER YEEO-RELATED"/>
    <property type="match status" value="1"/>
</dbReference>
<organism evidence="14">
    <name type="scientific">Proteinivorax hydrogeniformans</name>
    <dbReference type="NCBI Taxonomy" id="1826727"/>
    <lineage>
        <taxon>Bacteria</taxon>
        <taxon>Bacillati</taxon>
        <taxon>Bacillota</taxon>
        <taxon>Clostridia</taxon>
        <taxon>Eubacteriales</taxon>
        <taxon>Proteinivoracaceae</taxon>
        <taxon>Proteinivorax</taxon>
    </lineage>
</organism>
<sequence length="464" mass="50295">MAAQTIDEKRDLTVGSIPKKLIKLSLPIMGGMFLQTIFNIVDTFFVSRLGSDAIAAVGMNMPLLFILMAAANAVAVGSSSYIARSLGAKDYSTAEKTASQAMTLAIIFGIITTVIGVVFARHILAMMGASGNLLSLATDYTRIIFWGNLIFFLFLALDGVLRGEGDMKTSMMKQIVAVGFNIILDPILIFGFGPIPQMGVGGAALATVLSRFIGLLFLFRHFKSGKSTIKFNMTKLVWDWKIIKKIMQVGLPASASQAMMSLTLFVFNRLAAGFGDEAVSALSLGFRIDSLAILPGMAIGISTVTMVGQNFGAKKFDRVRKSYWTAQIMAVTFMTSVGIIIFSFPGFFISIFTEEKDVVKYTTSYLRILPLFYPFLASGFISAHSFQGLGKATPALVIGLIRVAFVGIPLSYLLTSQTDLGPSGIWLSLGLSDFVFFAVGMLWFKATFRGVEYSTPTQDVRDTA</sequence>
<evidence type="ECO:0000256" key="12">
    <source>
        <dbReference type="ARBA" id="ARBA00031636"/>
    </source>
</evidence>
<evidence type="ECO:0000256" key="10">
    <source>
        <dbReference type="ARBA" id="ARBA00023065"/>
    </source>
</evidence>
<gene>
    <name evidence="14" type="ORF">PRVXH_001866</name>
</gene>
<evidence type="ECO:0000256" key="13">
    <source>
        <dbReference type="SAM" id="Phobius"/>
    </source>
</evidence>
<evidence type="ECO:0000256" key="5">
    <source>
        <dbReference type="ARBA" id="ARBA00022448"/>
    </source>
</evidence>